<dbReference type="Gramene" id="PRQ48956">
    <property type="protein sequence ID" value="PRQ48956"/>
    <property type="gene ID" value="RchiOBHm_Chr2g0116531"/>
</dbReference>
<dbReference type="Proteomes" id="UP000238479">
    <property type="component" value="Chromosome 2"/>
</dbReference>
<keyword evidence="1" id="KW-0472">Membrane</keyword>
<protein>
    <submittedName>
        <fullName evidence="2">Uncharacterized protein</fullName>
    </submittedName>
</protein>
<dbReference type="EMBL" id="PDCK01000040">
    <property type="protein sequence ID" value="PRQ48956.1"/>
    <property type="molecule type" value="Genomic_DNA"/>
</dbReference>
<evidence type="ECO:0000313" key="2">
    <source>
        <dbReference type="EMBL" id="PRQ48956.1"/>
    </source>
</evidence>
<keyword evidence="1" id="KW-1133">Transmembrane helix</keyword>
<reference evidence="2 3" key="1">
    <citation type="journal article" date="2018" name="Nat. Genet.">
        <title>The Rosa genome provides new insights in the design of modern roses.</title>
        <authorList>
            <person name="Bendahmane M."/>
        </authorList>
    </citation>
    <scope>NUCLEOTIDE SEQUENCE [LARGE SCALE GENOMIC DNA]</scope>
    <source>
        <strain evidence="3">cv. Old Blush</strain>
    </source>
</reference>
<keyword evidence="3" id="KW-1185">Reference proteome</keyword>
<sequence length="40" mass="4896">MGLRSSVLSNTNCEYKMKMNFPSFTFMNFYIYPFIICNRW</sequence>
<dbReference type="AlphaFoldDB" id="A0A2P6RR91"/>
<comment type="caution">
    <text evidence="2">The sequence shown here is derived from an EMBL/GenBank/DDBJ whole genome shotgun (WGS) entry which is preliminary data.</text>
</comment>
<proteinExistence type="predicted"/>
<evidence type="ECO:0000256" key="1">
    <source>
        <dbReference type="SAM" id="Phobius"/>
    </source>
</evidence>
<evidence type="ECO:0000313" key="3">
    <source>
        <dbReference type="Proteomes" id="UP000238479"/>
    </source>
</evidence>
<feature type="transmembrane region" description="Helical" evidence="1">
    <location>
        <begin position="20"/>
        <end position="37"/>
    </location>
</feature>
<name>A0A2P6RR91_ROSCH</name>
<accession>A0A2P6RR91</accession>
<gene>
    <name evidence="2" type="ORF">RchiOBHm_Chr2g0116531</name>
</gene>
<organism evidence="2 3">
    <name type="scientific">Rosa chinensis</name>
    <name type="common">China rose</name>
    <dbReference type="NCBI Taxonomy" id="74649"/>
    <lineage>
        <taxon>Eukaryota</taxon>
        <taxon>Viridiplantae</taxon>
        <taxon>Streptophyta</taxon>
        <taxon>Embryophyta</taxon>
        <taxon>Tracheophyta</taxon>
        <taxon>Spermatophyta</taxon>
        <taxon>Magnoliopsida</taxon>
        <taxon>eudicotyledons</taxon>
        <taxon>Gunneridae</taxon>
        <taxon>Pentapetalae</taxon>
        <taxon>rosids</taxon>
        <taxon>fabids</taxon>
        <taxon>Rosales</taxon>
        <taxon>Rosaceae</taxon>
        <taxon>Rosoideae</taxon>
        <taxon>Rosoideae incertae sedis</taxon>
        <taxon>Rosa</taxon>
    </lineage>
</organism>
<keyword evidence="1" id="KW-0812">Transmembrane</keyword>